<dbReference type="Gene3D" id="1.25.10.10">
    <property type="entry name" value="Leucine-rich Repeat Variant"/>
    <property type="match status" value="1"/>
</dbReference>
<comment type="caution">
    <text evidence="3">The sequence shown here is derived from an EMBL/GenBank/DDBJ whole genome shotgun (WGS) entry which is preliminary data.</text>
</comment>
<dbReference type="InterPro" id="IPR011989">
    <property type="entry name" value="ARM-like"/>
</dbReference>
<accession>A0ABQ5SGQ9</accession>
<proteinExistence type="predicted"/>
<feature type="region of interest" description="Disordered" evidence="2">
    <location>
        <begin position="383"/>
        <end position="458"/>
    </location>
</feature>
<gene>
    <name evidence="3" type="ORF">VaNZ11_013704</name>
</gene>
<dbReference type="PANTHER" id="PTHR46540:SF1">
    <property type="entry name" value="TETRATRICOPEPTIDE REPEAT PROTEIN 12"/>
    <property type="match status" value="1"/>
</dbReference>
<keyword evidence="4" id="KW-1185">Reference proteome</keyword>
<dbReference type="InterPro" id="IPR016024">
    <property type="entry name" value="ARM-type_fold"/>
</dbReference>
<dbReference type="EMBL" id="BSDZ01000080">
    <property type="protein sequence ID" value="GLI69147.1"/>
    <property type="molecule type" value="Genomic_DNA"/>
</dbReference>
<dbReference type="InterPro" id="IPR043195">
    <property type="entry name" value="TTC12"/>
</dbReference>
<sequence>MAGPTVMENAEDVGEFLENVDEVHRLIEGLKAGTISTDYIDYKQKQKEQKELERQELEKKRPAGRGPSPAKPETTPSQQNDEGSDQDEESERRERAMAKVKELMANRERKLRARVRYEEYVKSQDKTQFGTDYTKWDIWCPEDEEDDLINSIGPNTPQFKAMEKDIDERHRQLVERRQLADRCRVRGNEAYKARQYSEALRCYQQGIESERTNMALHANAAMAALKISCFVQTIEHCDKVLSIADFLHNNKKDPLCVKALQRRAEAYRALQQPARAVKDLEAALEIEPGNAEVEKQLGKAKLEDDEARKQRAIVKVVVGAAGNGSGSTAAQVDASGKACPSGVSGNGLVDAGGVTLDVEKLGRVERLAAELALKAGADVEAGASTIGGTEDSGKEAPDSDSANGSGRGSFGSRALHPEQQRAEKPAPVAQHGPALPPRPQAKGAGLAKGGAARTNSMFDGHDEGVAAGKAATSTMVGICSELRSLLRDDDTCCIYLRECGGLQNVASQIFAKRPPGSQTANSDLAALLLLLNDACMNDGNLKQLPALKVLPAVVAALDAGASGGVAGGEDVAAAAVTLLCTAVTNEDVRREVSKLISTSNNLARLVALLANAKPPVQAVALALMGNCMVDKTIKAAMAAEWSSSTSTAASCFLGLLRSRNVVLVEKAAVLLGNMSTDAALRKEILARHGVVVQQLVLLACDGSGSGGNSEELDLRRAAATALLNLTVDDAGQRLVSEEVESLAKLNRLAMSLPPADRVLAARAAGICARIAKAPAGSAMLVDLGAIAGMVAVAAIALDGMEATDSTGVDSDPLMALLDAAVRVLTIVTSPEDVVRAAQLVDAGGVAMLMRAVQFASGGTATKGAGRSGRGGARASALGESVLANAVLCLAGLARCKEYLGTLRKADPVPALVAVAYEGRGNTASKNAAIALARMAHEPDMLEKLRELHGIEIIYQYVKP</sequence>
<dbReference type="SMART" id="SM00028">
    <property type="entry name" value="TPR"/>
    <property type="match status" value="3"/>
</dbReference>
<dbReference type="SUPFAM" id="SSF48371">
    <property type="entry name" value="ARM repeat"/>
    <property type="match status" value="1"/>
</dbReference>
<feature type="compositionally biased region" description="Low complexity" evidence="2">
    <location>
        <begin position="441"/>
        <end position="452"/>
    </location>
</feature>
<keyword evidence="1" id="KW-0802">TPR repeat</keyword>
<evidence type="ECO:0000256" key="2">
    <source>
        <dbReference type="SAM" id="MobiDB-lite"/>
    </source>
</evidence>
<protein>
    <recommendedName>
        <fullName evidence="5">Protein unc-45 homolog B</fullName>
    </recommendedName>
</protein>
<dbReference type="SUPFAM" id="SSF48452">
    <property type="entry name" value="TPR-like"/>
    <property type="match status" value="1"/>
</dbReference>
<evidence type="ECO:0000313" key="4">
    <source>
        <dbReference type="Proteomes" id="UP001165090"/>
    </source>
</evidence>
<dbReference type="InterPro" id="IPR019734">
    <property type="entry name" value="TPR_rpt"/>
</dbReference>
<feature type="compositionally biased region" description="Basic and acidic residues" evidence="2">
    <location>
        <begin position="415"/>
        <end position="424"/>
    </location>
</feature>
<dbReference type="PROSITE" id="PS50005">
    <property type="entry name" value="TPR"/>
    <property type="match status" value="1"/>
</dbReference>
<dbReference type="InterPro" id="IPR011990">
    <property type="entry name" value="TPR-like_helical_dom_sf"/>
</dbReference>
<evidence type="ECO:0008006" key="5">
    <source>
        <dbReference type="Google" id="ProtNLM"/>
    </source>
</evidence>
<feature type="repeat" description="TPR" evidence="1">
    <location>
        <begin position="257"/>
        <end position="290"/>
    </location>
</feature>
<feature type="region of interest" description="Disordered" evidence="2">
    <location>
        <begin position="45"/>
        <end position="96"/>
    </location>
</feature>
<organism evidence="3 4">
    <name type="scientific">Volvox africanus</name>
    <dbReference type="NCBI Taxonomy" id="51714"/>
    <lineage>
        <taxon>Eukaryota</taxon>
        <taxon>Viridiplantae</taxon>
        <taxon>Chlorophyta</taxon>
        <taxon>core chlorophytes</taxon>
        <taxon>Chlorophyceae</taxon>
        <taxon>CS clade</taxon>
        <taxon>Chlamydomonadales</taxon>
        <taxon>Volvocaceae</taxon>
        <taxon>Volvox</taxon>
    </lineage>
</organism>
<feature type="compositionally biased region" description="Basic and acidic residues" evidence="2">
    <location>
        <begin position="45"/>
        <end position="61"/>
    </location>
</feature>
<evidence type="ECO:0000313" key="3">
    <source>
        <dbReference type="EMBL" id="GLI69147.1"/>
    </source>
</evidence>
<dbReference type="Gene3D" id="1.25.40.10">
    <property type="entry name" value="Tetratricopeptide repeat domain"/>
    <property type="match status" value="1"/>
</dbReference>
<dbReference type="PANTHER" id="PTHR46540">
    <property type="entry name" value="TETRATRICOPEPTIDE REPEAT PROTEIN 12"/>
    <property type="match status" value="1"/>
</dbReference>
<dbReference type="Proteomes" id="UP001165090">
    <property type="component" value="Unassembled WGS sequence"/>
</dbReference>
<reference evidence="3 4" key="1">
    <citation type="journal article" date="2023" name="IScience">
        <title>Expanded male sex-determining region conserved during the evolution of homothallism in the green alga Volvox.</title>
        <authorList>
            <person name="Yamamoto K."/>
            <person name="Matsuzaki R."/>
            <person name="Mahakham W."/>
            <person name="Heman W."/>
            <person name="Sekimoto H."/>
            <person name="Kawachi M."/>
            <person name="Minakuchi Y."/>
            <person name="Toyoda A."/>
            <person name="Nozaki H."/>
        </authorList>
    </citation>
    <scope>NUCLEOTIDE SEQUENCE [LARGE SCALE GENOMIC DNA]</scope>
    <source>
        <strain evidence="3 4">NIES-4468</strain>
    </source>
</reference>
<name>A0ABQ5SGQ9_9CHLO</name>
<evidence type="ECO:0000256" key="1">
    <source>
        <dbReference type="PROSITE-ProRule" id="PRU00339"/>
    </source>
</evidence>